<dbReference type="AlphaFoldDB" id="A0AA36BB21"/>
<gene>
    <name evidence="1" type="ORF">OCTVUL_1B016182</name>
</gene>
<protein>
    <submittedName>
        <fullName evidence="1">Uncharacterized protein</fullName>
    </submittedName>
</protein>
<accession>A0AA36BB21</accession>
<dbReference type="Proteomes" id="UP001162480">
    <property type="component" value="Chromosome 12"/>
</dbReference>
<reference evidence="1" key="1">
    <citation type="submission" date="2023-08" db="EMBL/GenBank/DDBJ databases">
        <authorList>
            <person name="Alioto T."/>
            <person name="Alioto T."/>
            <person name="Gomez Garrido J."/>
        </authorList>
    </citation>
    <scope>NUCLEOTIDE SEQUENCE</scope>
</reference>
<proteinExistence type="predicted"/>
<name>A0AA36BB21_OCTVU</name>
<dbReference type="EMBL" id="OX597825">
    <property type="protein sequence ID" value="CAI9731155.1"/>
    <property type="molecule type" value="Genomic_DNA"/>
</dbReference>
<evidence type="ECO:0000313" key="1">
    <source>
        <dbReference type="EMBL" id="CAI9731155.1"/>
    </source>
</evidence>
<keyword evidence="2" id="KW-1185">Reference proteome</keyword>
<sequence>MSVILGKEKHKIYRMTCKRTKSGRKFEIVNLIHDFWFGTHLKSRKVIPATPARNENDDCENTQCFKC</sequence>
<evidence type="ECO:0000313" key="2">
    <source>
        <dbReference type="Proteomes" id="UP001162480"/>
    </source>
</evidence>
<organism evidence="1 2">
    <name type="scientific">Octopus vulgaris</name>
    <name type="common">Common octopus</name>
    <dbReference type="NCBI Taxonomy" id="6645"/>
    <lineage>
        <taxon>Eukaryota</taxon>
        <taxon>Metazoa</taxon>
        <taxon>Spiralia</taxon>
        <taxon>Lophotrochozoa</taxon>
        <taxon>Mollusca</taxon>
        <taxon>Cephalopoda</taxon>
        <taxon>Coleoidea</taxon>
        <taxon>Octopodiformes</taxon>
        <taxon>Octopoda</taxon>
        <taxon>Incirrata</taxon>
        <taxon>Octopodidae</taxon>
        <taxon>Octopus</taxon>
    </lineage>
</organism>